<evidence type="ECO:0000256" key="1">
    <source>
        <dbReference type="SAM" id="MobiDB-lite"/>
    </source>
</evidence>
<feature type="region of interest" description="Disordered" evidence="1">
    <location>
        <begin position="72"/>
        <end position="91"/>
    </location>
</feature>
<comment type="caution">
    <text evidence="2">The sequence shown here is derived from an EMBL/GenBank/DDBJ whole genome shotgun (WGS) entry which is preliminary data.</text>
</comment>
<accession>A0A8H6J7J0</accession>
<reference evidence="2 3" key="1">
    <citation type="journal article" date="2020" name="Phytopathology">
        <title>Genome Sequence Resources of Colletotrichum truncatum, C. plurivorum, C. musicola, and C. sojae: Four Species Pathogenic to Soybean (Glycine max).</title>
        <authorList>
            <person name="Rogerio F."/>
            <person name="Boufleur T.R."/>
            <person name="Ciampi-Guillardi M."/>
            <person name="Sukno S.A."/>
            <person name="Thon M.R."/>
            <person name="Massola Junior N.S."/>
            <person name="Baroncelli R."/>
        </authorList>
    </citation>
    <scope>NUCLEOTIDE SEQUENCE [LARGE SCALE GENOMIC DNA]</scope>
    <source>
        <strain evidence="2 3">LFN0009</strain>
    </source>
</reference>
<feature type="compositionally biased region" description="Polar residues" evidence="1">
    <location>
        <begin position="1"/>
        <end position="17"/>
    </location>
</feature>
<proteinExistence type="predicted"/>
<keyword evidence="3" id="KW-1185">Reference proteome</keyword>
<dbReference type="Proteomes" id="UP000652219">
    <property type="component" value="Unassembled WGS sequence"/>
</dbReference>
<gene>
    <name evidence="2" type="ORF">CSOJ01_08185</name>
</gene>
<name>A0A8H6J7J0_9PEZI</name>
<feature type="region of interest" description="Disordered" evidence="1">
    <location>
        <begin position="1"/>
        <end position="38"/>
    </location>
</feature>
<feature type="compositionally biased region" description="Low complexity" evidence="1">
    <location>
        <begin position="74"/>
        <end position="88"/>
    </location>
</feature>
<evidence type="ECO:0000313" key="2">
    <source>
        <dbReference type="EMBL" id="KAF6807456.1"/>
    </source>
</evidence>
<organism evidence="2 3">
    <name type="scientific">Colletotrichum sojae</name>
    <dbReference type="NCBI Taxonomy" id="2175907"/>
    <lineage>
        <taxon>Eukaryota</taxon>
        <taxon>Fungi</taxon>
        <taxon>Dikarya</taxon>
        <taxon>Ascomycota</taxon>
        <taxon>Pezizomycotina</taxon>
        <taxon>Sordariomycetes</taxon>
        <taxon>Hypocreomycetidae</taxon>
        <taxon>Glomerellales</taxon>
        <taxon>Glomerellaceae</taxon>
        <taxon>Colletotrichum</taxon>
        <taxon>Colletotrichum orchidearum species complex</taxon>
    </lineage>
</organism>
<protein>
    <submittedName>
        <fullName evidence="2">Uncharacterized protein</fullName>
    </submittedName>
</protein>
<evidence type="ECO:0000313" key="3">
    <source>
        <dbReference type="Proteomes" id="UP000652219"/>
    </source>
</evidence>
<dbReference type="EMBL" id="WIGN01000137">
    <property type="protein sequence ID" value="KAF6807456.1"/>
    <property type="molecule type" value="Genomic_DNA"/>
</dbReference>
<sequence length="197" mass="20991">MALLATASNASDSNGPNYNYPPGFQASRDPFSSSPPSPHPCRCRFEPIALLSLSRTNDTGASASCTVSYRLQASSSPDGVPGSSSRPSTSVACPPRNQNLLIIIPHSHVSRLTTLRKPKNPTNVDGGNRQAAWVWRAKMIIAAGAPSTKSCPRASHEHQAPGRAFPIALDRRTPTSAQAAFRLLTSKVVIPLQRALK</sequence>
<dbReference type="AlphaFoldDB" id="A0A8H6J7J0"/>